<evidence type="ECO:0008006" key="3">
    <source>
        <dbReference type="Google" id="ProtNLM"/>
    </source>
</evidence>
<dbReference type="RefSeq" id="WP_307344485.1">
    <property type="nucleotide sequence ID" value="NZ_JAUSVS010000001.1"/>
</dbReference>
<dbReference type="InterPro" id="IPR011033">
    <property type="entry name" value="PRC_barrel-like_sf"/>
</dbReference>
<protein>
    <recommendedName>
        <fullName evidence="3">DUF2171 domain-containing protein</fullName>
    </recommendedName>
</protein>
<evidence type="ECO:0000313" key="2">
    <source>
        <dbReference type="Proteomes" id="UP001228905"/>
    </source>
</evidence>
<dbReference type="SUPFAM" id="SSF50346">
    <property type="entry name" value="PRC-barrel domain"/>
    <property type="match status" value="1"/>
</dbReference>
<gene>
    <name evidence="1" type="ORF">QO010_000044</name>
</gene>
<accession>A0ABU0IJW1</accession>
<dbReference type="Pfam" id="PF09939">
    <property type="entry name" value="DUF2171"/>
    <property type="match status" value="1"/>
</dbReference>
<sequence length="78" mass="8788">MISPSEIRERMEVVGSDEHHVGRVDKVMGGEIELAKLDFGGGFKHHLIPLSWVEYVDEDKVRLTMTADAAKAAWTEKH</sequence>
<proteinExistence type="predicted"/>
<name>A0ABU0IJW1_9CAUL</name>
<organism evidence="1 2">
    <name type="scientific">Caulobacter ginsengisoli</name>
    <dbReference type="NCBI Taxonomy" id="400775"/>
    <lineage>
        <taxon>Bacteria</taxon>
        <taxon>Pseudomonadati</taxon>
        <taxon>Pseudomonadota</taxon>
        <taxon>Alphaproteobacteria</taxon>
        <taxon>Caulobacterales</taxon>
        <taxon>Caulobacteraceae</taxon>
        <taxon>Caulobacter</taxon>
    </lineage>
</organism>
<keyword evidence="2" id="KW-1185">Reference proteome</keyword>
<dbReference type="InterPro" id="IPR018684">
    <property type="entry name" value="DUF2171"/>
</dbReference>
<dbReference type="Proteomes" id="UP001228905">
    <property type="component" value="Unassembled WGS sequence"/>
</dbReference>
<reference evidence="1 2" key="1">
    <citation type="submission" date="2023-07" db="EMBL/GenBank/DDBJ databases">
        <title>Genomic Encyclopedia of Type Strains, Phase IV (KMG-IV): sequencing the most valuable type-strain genomes for metagenomic binning, comparative biology and taxonomic classification.</title>
        <authorList>
            <person name="Goeker M."/>
        </authorList>
    </citation>
    <scope>NUCLEOTIDE SEQUENCE [LARGE SCALE GENOMIC DNA]</scope>
    <source>
        <strain evidence="1 2">DSM 18695</strain>
    </source>
</reference>
<dbReference type="EMBL" id="JAUSVS010000001">
    <property type="protein sequence ID" value="MDQ0462296.1"/>
    <property type="molecule type" value="Genomic_DNA"/>
</dbReference>
<comment type="caution">
    <text evidence="1">The sequence shown here is derived from an EMBL/GenBank/DDBJ whole genome shotgun (WGS) entry which is preliminary data.</text>
</comment>
<evidence type="ECO:0000313" key="1">
    <source>
        <dbReference type="EMBL" id="MDQ0462296.1"/>
    </source>
</evidence>